<dbReference type="InterPro" id="IPR055280">
    <property type="entry name" value="TIC32"/>
</dbReference>
<accession>A0ABD1LM00</accession>
<dbReference type="PANTHER" id="PTHR48476">
    <property type="entry name" value="SHORT-CHAIN DEHYDROGENASE TIC 32, CHLOROPLASTIC-LIKE"/>
    <property type="match status" value="1"/>
</dbReference>
<keyword evidence="2" id="KW-1185">Reference proteome</keyword>
<dbReference type="Proteomes" id="UP001603857">
    <property type="component" value="Unassembled WGS sequence"/>
</dbReference>
<dbReference type="AlphaFoldDB" id="A0ABD1LM00"/>
<sequence length="364" mass="39888">MWPFSKKGASGFSSSSTAEQVTVGLDGTSLTAIVTGASSGIGTETTRVLALRGVHVIMGVRNMTAAKDIKETILKEIPSAKVDAMELDLSSMESVKKFASDFNSSGLPLNILINNAGIMACPFKLSKDKIELQFATNHLGHFLLTNLLLDTMKKTSCETKKEGRIVNVSSEAHRFAYSEGIRFDKINDESSYNNWRAYGQSKLANILHANELTRRLKEDGADITANSLHPGTINTNLFRYNSAVNGVRIGVRFVFKCQSLNSYRGYPDPQLLWEGLSLSKRSPDKERSSHTMLGPNGLMTLFGRLLLKNVQQGAATTCYVALHPQVKGINGKYFSDSNLAKTTSQGTDADLAKKLWDFSMDLTK</sequence>
<name>A0ABD1LM00_9FABA</name>
<evidence type="ECO:0000313" key="1">
    <source>
        <dbReference type="EMBL" id="KAL2324551.1"/>
    </source>
</evidence>
<protein>
    <recommendedName>
        <fullName evidence="3">Short-chain dehydrogenase TIC 32, chloroplastic</fullName>
    </recommendedName>
</protein>
<gene>
    <name evidence="1" type="ORF">Fmac_023609</name>
</gene>
<reference evidence="1 2" key="1">
    <citation type="submission" date="2024-08" db="EMBL/GenBank/DDBJ databases">
        <title>Insights into the chromosomal genome structure of Flemingia macrophylla.</title>
        <authorList>
            <person name="Ding Y."/>
            <person name="Zhao Y."/>
            <person name="Bi W."/>
            <person name="Wu M."/>
            <person name="Zhao G."/>
            <person name="Gong Y."/>
            <person name="Li W."/>
            <person name="Zhang P."/>
        </authorList>
    </citation>
    <scope>NUCLEOTIDE SEQUENCE [LARGE SCALE GENOMIC DNA]</scope>
    <source>
        <strain evidence="1">DYQJB</strain>
        <tissue evidence="1">Leaf</tissue>
    </source>
</reference>
<evidence type="ECO:0000313" key="2">
    <source>
        <dbReference type="Proteomes" id="UP001603857"/>
    </source>
</evidence>
<dbReference type="EMBL" id="JBGMDY010000008">
    <property type="protein sequence ID" value="KAL2324551.1"/>
    <property type="molecule type" value="Genomic_DNA"/>
</dbReference>
<dbReference type="Pfam" id="PF00106">
    <property type="entry name" value="adh_short"/>
    <property type="match status" value="1"/>
</dbReference>
<dbReference type="InterPro" id="IPR002347">
    <property type="entry name" value="SDR_fam"/>
</dbReference>
<evidence type="ECO:0008006" key="3">
    <source>
        <dbReference type="Google" id="ProtNLM"/>
    </source>
</evidence>
<dbReference type="PRINTS" id="PR00081">
    <property type="entry name" value="GDHRDH"/>
</dbReference>
<dbReference type="PANTHER" id="PTHR48476:SF1">
    <property type="entry name" value="SHORT-CHAIN DEHYDROGENASE TIC 32, CHLOROPLASTIC-LIKE"/>
    <property type="match status" value="1"/>
</dbReference>
<organism evidence="1 2">
    <name type="scientific">Flemingia macrophylla</name>
    <dbReference type="NCBI Taxonomy" id="520843"/>
    <lineage>
        <taxon>Eukaryota</taxon>
        <taxon>Viridiplantae</taxon>
        <taxon>Streptophyta</taxon>
        <taxon>Embryophyta</taxon>
        <taxon>Tracheophyta</taxon>
        <taxon>Spermatophyta</taxon>
        <taxon>Magnoliopsida</taxon>
        <taxon>eudicotyledons</taxon>
        <taxon>Gunneridae</taxon>
        <taxon>Pentapetalae</taxon>
        <taxon>rosids</taxon>
        <taxon>fabids</taxon>
        <taxon>Fabales</taxon>
        <taxon>Fabaceae</taxon>
        <taxon>Papilionoideae</taxon>
        <taxon>50 kb inversion clade</taxon>
        <taxon>NPAAA clade</taxon>
        <taxon>indigoferoid/millettioid clade</taxon>
        <taxon>Phaseoleae</taxon>
        <taxon>Flemingia</taxon>
    </lineage>
</organism>
<dbReference type="Gene3D" id="3.40.50.720">
    <property type="entry name" value="NAD(P)-binding Rossmann-like Domain"/>
    <property type="match status" value="2"/>
</dbReference>
<comment type="caution">
    <text evidence="1">The sequence shown here is derived from an EMBL/GenBank/DDBJ whole genome shotgun (WGS) entry which is preliminary data.</text>
</comment>
<dbReference type="SUPFAM" id="SSF51735">
    <property type="entry name" value="NAD(P)-binding Rossmann-fold domains"/>
    <property type="match status" value="1"/>
</dbReference>
<dbReference type="CDD" id="cd05327">
    <property type="entry name" value="retinol-DH_like_SDR_c_like"/>
    <property type="match status" value="1"/>
</dbReference>
<dbReference type="InterPro" id="IPR036291">
    <property type="entry name" value="NAD(P)-bd_dom_sf"/>
</dbReference>
<proteinExistence type="predicted"/>